<dbReference type="EMBL" id="MKGI01000075">
    <property type="protein sequence ID" value="OEL10670.1"/>
    <property type="molecule type" value="Genomic_DNA"/>
</dbReference>
<accession>A0A1E5UCT5</accession>
<reference evidence="1 2" key="1">
    <citation type="submission" date="2016-09" db="EMBL/GenBank/DDBJ databases">
        <authorList>
            <person name="Capua I."/>
            <person name="De Benedictis P."/>
            <person name="Joannis T."/>
            <person name="Lombin L.H."/>
            <person name="Cattoli G."/>
        </authorList>
    </citation>
    <scope>NUCLEOTIDE SEQUENCE [LARGE SCALE GENOMIC DNA]</scope>
    <source>
        <strain evidence="1 2">NRS-1</strain>
    </source>
</reference>
<keyword evidence="2" id="KW-1185">Reference proteome</keyword>
<evidence type="ECO:0000313" key="2">
    <source>
        <dbReference type="Proteomes" id="UP000095601"/>
    </source>
</evidence>
<name>A0A1E5UCT5_9FLAO</name>
<evidence type="ECO:0000313" key="1">
    <source>
        <dbReference type="EMBL" id="OEL10670.1"/>
    </source>
</evidence>
<organism evidence="1 2">
    <name type="scientific">Cloacibacterium normanense</name>
    <dbReference type="NCBI Taxonomy" id="237258"/>
    <lineage>
        <taxon>Bacteria</taxon>
        <taxon>Pseudomonadati</taxon>
        <taxon>Bacteroidota</taxon>
        <taxon>Flavobacteriia</taxon>
        <taxon>Flavobacteriales</taxon>
        <taxon>Weeksellaceae</taxon>
    </lineage>
</organism>
<dbReference type="RefSeq" id="WP_069799502.1">
    <property type="nucleotide sequence ID" value="NZ_CP034157.1"/>
</dbReference>
<protein>
    <submittedName>
        <fullName evidence="1">Uncharacterized protein</fullName>
    </submittedName>
</protein>
<dbReference type="KEGG" id="cnr:EB819_01225"/>
<comment type="caution">
    <text evidence="1">The sequence shown here is derived from an EMBL/GenBank/DDBJ whole genome shotgun (WGS) entry which is preliminary data.</text>
</comment>
<dbReference type="OrthoDB" id="1264612at2"/>
<sequence>MENNLDSLKSKINSLPAEFLEMISNYFENLEPKKNTGICTYQIDEVKERLEFHRENPKSRLDFFENIKELEHSLYASL</sequence>
<dbReference type="STRING" id="237258.SAMN04489756_11228"/>
<dbReference type="Proteomes" id="UP000095601">
    <property type="component" value="Unassembled WGS sequence"/>
</dbReference>
<dbReference type="AlphaFoldDB" id="A0A1E5UCT5"/>
<proteinExistence type="predicted"/>
<gene>
    <name evidence="1" type="ORF">BHF72_0214</name>
</gene>